<dbReference type="AlphaFoldDB" id="A0AAN2K525"/>
<proteinExistence type="predicted"/>
<gene>
    <name evidence="1" type="ORF">DAPPPG734_07110</name>
</gene>
<name>A0AAN2K525_ENTAG</name>
<organism evidence="1 2">
    <name type="scientific">Enterobacter agglomerans</name>
    <name type="common">Erwinia herbicola</name>
    <name type="synonym">Pantoea agglomerans</name>
    <dbReference type="NCBI Taxonomy" id="549"/>
    <lineage>
        <taxon>Bacteria</taxon>
        <taxon>Pseudomonadati</taxon>
        <taxon>Pseudomonadota</taxon>
        <taxon>Gammaproteobacteria</taxon>
        <taxon>Enterobacterales</taxon>
        <taxon>Erwiniaceae</taxon>
        <taxon>Pantoea</taxon>
        <taxon>Pantoea agglomerans group</taxon>
    </lineage>
</organism>
<evidence type="ECO:0000313" key="2">
    <source>
        <dbReference type="Proteomes" id="UP001158961"/>
    </source>
</evidence>
<dbReference type="Proteomes" id="UP001158961">
    <property type="component" value="Chromosome"/>
</dbReference>
<dbReference type="EMBL" id="OW970315">
    <property type="protein sequence ID" value="CAH6240173.1"/>
    <property type="molecule type" value="Genomic_DNA"/>
</dbReference>
<sequence length="38" mass="4243">MPIGELVKLEIIAKFILTLSVHRDHLAASIALYVLLQL</sequence>
<protein>
    <submittedName>
        <fullName evidence="1">Uncharacterized protein</fullName>
    </submittedName>
</protein>
<accession>A0AAN2K525</accession>
<reference evidence="1" key="1">
    <citation type="submission" date="2022-05" db="EMBL/GenBank/DDBJ databases">
        <authorList>
            <person name="Pothier F. J."/>
        </authorList>
    </citation>
    <scope>NUCLEOTIDE SEQUENCE</scope>
    <source>
        <strain evidence="1">DAPP-PG734</strain>
    </source>
</reference>
<evidence type="ECO:0000313" key="1">
    <source>
        <dbReference type="EMBL" id="CAH6240173.1"/>
    </source>
</evidence>